<dbReference type="Gene3D" id="3.40.190.10">
    <property type="entry name" value="Periplasmic binding protein-like II"/>
    <property type="match status" value="2"/>
</dbReference>
<evidence type="ECO:0000256" key="6">
    <source>
        <dbReference type="ARBA" id="ARBA00022729"/>
    </source>
</evidence>
<evidence type="ECO:0000256" key="15">
    <source>
        <dbReference type="PIRSR" id="PIRSR037090-50"/>
    </source>
</evidence>
<feature type="region of interest" description="Disordered" evidence="16">
    <location>
        <begin position="800"/>
        <end position="838"/>
    </location>
</feature>
<feature type="transmembrane region" description="Helical" evidence="17">
    <location>
        <begin position="766"/>
        <end position="787"/>
    </location>
</feature>
<dbReference type="Pfam" id="PF01094">
    <property type="entry name" value="ANF_receptor"/>
    <property type="match status" value="1"/>
</dbReference>
<feature type="domain" description="Ionotropic glutamate receptor C-terminal" evidence="18">
    <location>
        <begin position="395"/>
        <end position="745"/>
    </location>
</feature>
<evidence type="ECO:0000256" key="16">
    <source>
        <dbReference type="SAM" id="MobiDB-lite"/>
    </source>
</evidence>
<dbReference type="InterPro" id="IPR019594">
    <property type="entry name" value="Glu/Gly-bd"/>
</dbReference>
<accession>A0A5J9U6J6</accession>
<comment type="subcellular location">
    <subcellularLocation>
        <location evidence="1">Membrane</location>
        <topology evidence="1">Multi-pass membrane protein</topology>
    </subcellularLocation>
</comment>
<dbReference type="InterPro" id="IPR000337">
    <property type="entry name" value="GPCR_3"/>
</dbReference>
<dbReference type="SMART" id="SM00079">
    <property type="entry name" value="PBPe"/>
    <property type="match status" value="1"/>
</dbReference>
<keyword evidence="20" id="KW-1185">Reference proteome</keyword>
<dbReference type="InterPro" id="IPR017103">
    <property type="entry name" value="Iontropic_Glu_rcpt_pln"/>
</dbReference>
<sequence length="921" mass="102678">MHKYLLGNQVLQMSVTISKAKAIELLDNYKVQAIIGPQKSSEAAFICNLVNVTQVPIISFTATSPSLTSVSMPYFVRATLNDSVQVNSIASLVKAYGWREVILVYDDNDYGRGIIPNLIDVLQHIDARVLYHSVIPLSATTGNIMQELYKLMTMQPRVFIVHMSSIRASLLFTKAKEAGMLNKGFVWIITMGVANIIDSLSPSVIDAMSGVIGVRFHVPKSQQHDTSFLVRWNRMYERDNPNELAINKLSIVGLWGYDTVWVLAQAAEKVGVPSNKDKRLHLSKKYKFLESLTVSTKGPELLTEIVQNKYRGLSGNFDLTDRQLQVSTLQIINVVGGTWRHIGFWTLGNGLSRQLNQCGLKITGSTSTLDLNPVIWPGESTEIPRGWETSASGNKLRVGVHRSAYPDFVQTSRDPVTNATSARGLSIQIFEEAVKRLPFALNYEYQAFDTADTGRSGINNDDFIYQVYLQRYDIAVGDITIRYNRTLYVDFTVPYTQSGVAMIVPVKKKSVNENMWIFLKPLSKGMWFATIMFFIYTGLVIWLLERLNGNGYLHGPFSLKQLGILMFFTISEEKEKLEFFLSRLVLRVWMFVLLVVTSSYTATFASMLTVEQLSPTLTDIRELQQQGGYVGICRGTYVESVLQDIFGFEKSKIRPYDTPEDFHNALSKGSENGGVAAMVLEVPYIKLFLSNYCNGYTMIGPFYKSAGFAFAFPKRSPLLAEISSAILNITGGDSIIQIERKWIDHQNSCQTEGKIYGSDTINVSSFGGLFLLTGCVTMCSLCVALLMNCYKKDQRWSASTKLDDTNRKEHGRQGEINADTQDGDQRNEANGGCNDMENQTTLISVPHSSNTNGDLLQDVTQKNMVAGSTHVGSKVISRVNKVSMSPNSSTSEPIEAVTVNVTSEVPADRLVELSNRNLLQK</sequence>
<keyword evidence="6" id="KW-0732">Signal</keyword>
<dbReference type="GO" id="GO:0015276">
    <property type="term" value="F:ligand-gated monoatomic ion channel activity"/>
    <property type="evidence" value="ECO:0007669"/>
    <property type="project" value="InterPro"/>
</dbReference>
<evidence type="ECO:0000256" key="13">
    <source>
        <dbReference type="ARBA" id="ARBA00023303"/>
    </source>
</evidence>
<keyword evidence="12" id="KW-1071">Ligand-gated ion channel</keyword>
<comment type="subunit">
    <text evidence="3">May form heteromers.</text>
</comment>
<dbReference type="SUPFAM" id="SSF53850">
    <property type="entry name" value="Periplasmic binding protein-like II"/>
    <property type="match status" value="1"/>
</dbReference>
<comment type="caution">
    <text evidence="19">The sequence shown here is derived from an EMBL/GenBank/DDBJ whole genome shotgun (WGS) entry which is preliminary data.</text>
</comment>
<dbReference type="OrthoDB" id="5984008at2759"/>
<dbReference type="EMBL" id="RWGY01000029">
    <property type="protein sequence ID" value="TVU19097.1"/>
    <property type="molecule type" value="Genomic_DNA"/>
</dbReference>
<evidence type="ECO:0000256" key="3">
    <source>
        <dbReference type="ARBA" id="ARBA00011095"/>
    </source>
</evidence>
<dbReference type="InterPro" id="IPR044440">
    <property type="entry name" value="GABAb_receptor_plant_PBP1"/>
</dbReference>
<evidence type="ECO:0000256" key="11">
    <source>
        <dbReference type="ARBA" id="ARBA00023180"/>
    </source>
</evidence>
<evidence type="ECO:0000256" key="2">
    <source>
        <dbReference type="ARBA" id="ARBA00008685"/>
    </source>
</evidence>
<keyword evidence="4" id="KW-0813">Transport</keyword>
<keyword evidence="11" id="KW-0325">Glycoprotein</keyword>
<dbReference type="PRINTS" id="PR00248">
    <property type="entry name" value="GPCRMGR"/>
</dbReference>
<evidence type="ECO:0000313" key="20">
    <source>
        <dbReference type="Proteomes" id="UP000324897"/>
    </source>
</evidence>
<feature type="transmembrane region" description="Helical" evidence="17">
    <location>
        <begin position="525"/>
        <end position="544"/>
    </location>
</feature>
<dbReference type="PIRSF" id="PIRSF037090">
    <property type="entry name" value="Iontro_Glu-like_rcpt_pln"/>
    <property type="match status" value="1"/>
</dbReference>
<keyword evidence="9 17" id="KW-0472">Membrane</keyword>
<evidence type="ECO:0000256" key="8">
    <source>
        <dbReference type="ARBA" id="ARBA00023065"/>
    </source>
</evidence>
<keyword evidence="15" id="KW-1015">Disulfide bond</keyword>
<feature type="compositionally biased region" description="Basic and acidic residues" evidence="16">
    <location>
        <begin position="800"/>
        <end position="813"/>
    </location>
</feature>
<evidence type="ECO:0000313" key="19">
    <source>
        <dbReference type="EMBL" id="TVU19097.1"/>
    </source>
</evidence>
<protein>
    <recommendedName>
        <fullName evidence="18">Ionotropic glutamate receptor C-terminal domain-containing protein</fullName>
    </recommendedName>
</protein>
<reference evidence="19 20" key="1">
    <citation type="journal article" date="2019" name="Sci. Rep.">
        <title>A high-quality genome of Eragrostis curvula grass provides insights into Poaceae evolution and supports new strategies to enhance forage quality.</title>
        <authorList>
            <person name="Carballo J."/>
            <person name="Santos B.A.C.M."/>
            <person name="Zappacosta D."/>
            <person name="Garbus I."/>
            <person name="Selva J.P."/>
            <person name="Gallo C.A."/>
            <person name="Diaz A."/>
            <person name="Albertini E."/>
            <person name="Caccamo M."/>
            <person name="Echenique V."/>
        </authorList>
    </citation>
    <scope>NUCLEOTIDE SEQUENCE [LARGE SCALE GENOMIC DNA]</scope>
    <source>
        <strain evidence="20">cv. Victoria</strain>
        <tissue evidence="19">Leaf</tissue>
    </source>
</reference>
<dbReference type="InterPro" id="IPR001828">
    <property type="entry name" value="ANF_lig-bd_rcpt"/>
</dbReference>
<dbReference type="PANTHER" id="PTHR34836">
    <property type="entry name" value="OS06G0188250 PROTEIN"/>
    <property type="match status" value="1"/>
</dbReference>
<feature type="non-terminal residue" evidence="19">
    <location>
        <position position="1"/>
    </location>
</feature>
<name>A0A5J9U6J6_9POAL</name>
<dbReference type="AlphaFoldDB" id="A0A5J9U6J6"/>
<keyword evidence="8" id="KW-0406">Ion transport</keyword>
<dbReference type="Pfam" id="PF10613">
    <property type="entry name" value="Lig_chan-Glu_bd"/>
    <property type="match status" value="1"/>
</dbReference>
<comment type="function">
    <text evidence="14">Glutamate-gated receptor that probably acts as a non-selective cation channel. May be involved in light-signal transduction and calcium homeostasis via the regulation of calcium influx into cells.</text>
</comment>
<evidence type="ECO:0000256" key="12">
    <source>
        <dbReference type="ARBA" id="ARBA00023286"/>
    </source>
</evidence>
<evidence type="ECO:0000256" key="10">
    <source>
        <dbReference type="ARBA" id="ARBA00023170"/>
    </source>
</evidence>
<dbReference type="PANTHER" id="PTHR34836:SF1">
    <property type="entry name" value="OS09G0428600 PROTEIN"/>
    <property type="match status" value="1"/>
</dbReference>
<gene>
    <name evidence="19" type="ORF">EJB05_35230</name>
</gene>
<dbReference type="Gene3D" id="1.10.287.70">
    <property type="match status" value="1"/>
</dbReference>
<dbReference type="FunFam" id="3.40.50.2300:FF:000169">
    <property type="entry name" value="Glutamate receptor"/>
    <property type="match status" value="1"/>
</dbReference>
<dbReference type="GO" id="GO:0016020">
    <property type="term" value="C:membrane"/>
    <property type="evidence" value="ECO:0007669"/>
    <property type="project" value="UniProtKB-SubCell"/>
</dbReference>
<proteinExistence type="inferred from homology"/>
<dbReference type="FunFam" id="3.40.50.2300:FF:000195">
    <property type="entry name" value="Glutamate receptor"/>
    <property type="match status" value="1"/>
</dbReference>
<dbReference type="CDD" id="cd13686">
    <property type="entry name" value="GluR_Plant"/>
    <property type="match status" value="1"/>
</dbReference>
<evidence type="ECO:0000256" key="5">
    <source>
        <dbReference type="ARBA" id="ARBA00022692"/>
    </source>
</evidence>
<evidence type="ECO:0000256" key="9">
    <source>
        <dbReference type="ARBA" id="ARBA00023136"/>
    </source>
</evidence>
<dbReference type="Gramene" id="TVU19097">
    <property type="protein sequence ID" value="TVU19097"/>
    <property type="gene ID" value="EJB05_35230"/>
</dbReference>
<keyword evidence="5 17" id="KW-0812">Transmembrane</keyword>
<evidence type="ECO:0000256" key="4">
    <source>
        <dbReference type="ARBA" id="ARBA00022448"/>
    </source>
</evidence>
<evidence type="ECO:0000256" key="14">
    <source>
        <dbReference type="ARBA" id="ARBA00049638"/>
    </source>
</evidence>
<dbReference type="FunFam" id="3.40.190.10:FF:000103">
    <property type="entry name" value="Glutamate receptor"/>
    <property type="match status" value="1"/>
</dbReference>
<comment type="similarity">
    <text evidence="2">Belongs to the glutamate-gated ion channel (TC 1.A.10.1) family.</text>
</comment>
<dbReference type="GO" id="GO:0004930">
    <property type="term" value="F:G protein-coupled receptor activity"/>
    <property type="evidence" value="ECO:0007669"/>
    <property type="project" value="InterPro"/>
</dbReference>
<dbReference type="Gene3D" id="3.40.50.2300">
    <property type="match status" value="2"/>
</dbReference>
<keyword evidence="7 17" id="KW-1133">Transmembrane helix</keyword>
<dbReference type="InterPro" id="IPR001320">
    <property type="entry name" value="Iontro_rcpt_C"/>
</dbReference>
<dbReference type="InterPro" id="IPR028082">
    <property type="entry name" value="Peripla_BP_I"/>
</dbReference>
<evidence type="ECO:0000256" key="1">
    <source>
        <dbReference type="ARBA" id="ARBA00004141"/>
    </source>
</evidence>
<organism evidence="19 20">
    <name type="scientific">Eragrostis curvula</name>
    <name type="common">weeping love grass</name>
    <dbReference type="NCBI Taxonomy" id="38414"/>
    <lineage>
        <taxon>Eukaryota</taxon>
        <taxon>Viridiplantae</taxon>
        <taxon>Streptophyta</taxon>
        <taxon>Embryophyta</taxon>
        <taxon>Tracheophyta</taxon>
        <taxon>Spermatophyta</taxon>
        <taxon>Magnoliopsida</taxon>
        <taxon>Liliopsida</taxon>
        <taxon>Poales</taxon>
        <taxon>Poaceae</taxon>
        <taxon>PACMAD clade</taxon>
        <taxon>Chloridoideae</taxon>
        <taxon>Eragrostideae</taxon>
        <taxon>Eragrostidinae</taxon>
        <taxon>Eragrostis</taxon>
    </lineage>
</organism>
<feature type="disulfide bond" evidence="15">
    <location>
        <begin position="693"/>
        <end position="749"/>
    </location>
</feature>
<evidence type="ECO:0000259" key="18">
    <source>
        <dbReference type="SMART" id="SM00079"/>
    </source>
</evidence>
<dbReference type="SUPFAM" id="SSF53822">
    <property type="entry name" value="Periplasmic binding protein-like I"/>
    <property type="match status" value="1"/>
</dbReference>
<evidence type="ECO:0000256" key="17">
    <source>
        <dbReference type="SAM" id="Phobius"/>
    </source>
</evidence>
<dbReference type="FunFam" id="3.40.190.10:FF:000195">
    <property type="entry name" value="Glutamate receptor 2.7"/>
    <property type="match status" value="1"/>
</dbReference>
<feature type="transmembrane region" description="Helical" evidence="17">
    <location>
        <begin position="584"/>
        <end position="608"/>
    </location>
</feature>
<dbReference type="CDD" id="cd19990">
    <property type="entry name" value="PBP1_GABAb_receptor_plant"/>
    <property type="match status" value="1"/>
</dbReference>
<keyword evidence="10" id="KW-0675">Receptor</keyword>
<keyword evidence="13" id="KW-0407">Ion channel</keyword>
<dbReference type="Pfam" id="PF00060">
    <property type="entry name" value="Lig_chan"/>
    <property type="match status" value="1"/>
</dbReference>
<evidence type="ECO:0000256" key="7">
    <source>
        <dbReference type="ARBA" id="ARBA00022989"/>
    </source>
</evidence>
<dbReference type="InterPro" id="IPR015683">
    <property type="entry name" value="Ionotropic_Glu_rcpt"/>
</dbReference>
<dbReference type="Proteomes" id="UP000324897">
    <property type="component" value="Chromosome 7"/>
</dbReference>